<keyword evidence="1" id="KW-1133">Transmembrane helix</keyword>
<dbReference type="AlphaFoldDB" id="A0A1F6Y6Q0"/>
<keyword evidence="1" id="KW-0472">Membrane</keyword>
<keyword evidence="1" id="KW-0812">Transmembrane</keyword>
<organism evidence="2 3">
    <name type="scientific">Candidatus Nomurabacteria bacterium RIFCSPLOWO2_12_FULL_37_8</name>
    <dbReference type="NCBI Taxonomy" id="1801793"/>
    <lineage>
        <taxon>Bacteria</taxon>
        <taxon>Candidatus Nomuraibacteriota</taxon>
    </lineage>
</organism>
<comment type="caution">
    <text evidence="2">The sequence shown here is derived from an EMBL/GenBank/DDBJ whole genome shotgun (WGS) entry which is preliminary data.</text>
</comment>
<evidence type="ECO:0000313" key="2">
    <source>
        <dbReference type="EMBL" id="OGJ02044.1"/>
    </source>
</evidence>
<reference evidence="2 3" key="1">
    <citation type="journal article" date="2016" name="Nat. Commun.">
        <title>Thousands of microbial genomes shed light on interconnected biogeochemical processes in an aquifer system.</title>
        <authorList>
            <person name="Anantharaman K."/>
            <person name="Brown C.T."/>
            <person name="Hug L.A."/>
            <person name="Sharon I."/>
            <person name="Castelle C.J."/>
            <person name="Probst A.J."/>
            <person name="Thomas B.C."/>
            <person name="Singh A."/>
            <person name="Wilkins M.J."/>
            <person name="Karaoz U."/>
            <person name="Brodie E.L."/>
            <person name="Williams K.H."/>
            <person name="Hubbard S.S."/>
            <person name="Banfield J.F."/>
        </authorList>
    </citation>
    <scope>NUCLEOTIDE SEQUENCE [LARGE SCALE GENOMIC DNA]</scope>
</reference>
<proteinExistence type="predicted"/>
<gene>
    <name evidence="2" type="ORF">A3G98_01025</name>
</gene>
<feature type="transmembrane region" description="Helical" evidence="1">
    <location>
        <begin position="84"/>
        <end position="104"/>
    </location>
</feature>
<accession>A0A1F6Y6Q0</accession>
<name>A0A1F6Y6Q0_9BACT</name>
<dbReference type="EMBL" id="MFVR01000007">
    <property type="protein sequence ID" value="OGJ02044.1"/>
    <property type="molecule type" value="Genomic_DNA"/>
</dbReference>
<feature type="transmembrane region" description="Helical" evidence="1">
    <location>
        <begin position="53"/>
        <end position="72"/>
    </location>
</feature>
<evidence type="ECO:0000313" key="3">
    <source>
        <dbReference type="Proteomes" id="UP000178661"/>
    </source>
</evidence>
<evidence type="ECO:0008006" key="4">
    <source>
        <dbReference type="Google" id="ProtNLM"/>
    </source>
</evidence>
<protein>
    <recommendedName>
        <fullName evidence="4">Zinc-ribbon domain-containing protein</fullName>
    </recommendedName>
</protein>
<sequence>MYCKKCGNKFLGNEKFCGKCGFETNIDLDTPLSQEAQVNNLLEAHAKNAAKTLMLKGVGFAVLGIVITWIWYASAEDGGTYYAFWGLMVVGAYQFLRGVYFWFLPHKLIEEAQKTPEEKEDKSFKLTK</sequence>
<evidence type="ECO:0000256" key="1">
    <source>
        <dbReference type="SAM" id="Phobius"/>
    </source>
</evidence>
<dbReference type="Proteomes" id="UP000178661">
    <property type="component" value="Unassembled WGS sequence"/>
</dbReference>